<keyword evidence="2" id="KW-1185">Reference proteome</keyword>
<comment type="caution">
    <text evidence="1">The sequence shown here is derived from an EMBL/GenBank/DDBJ whole genome shotgun (WGS) entry which is preliminary data.</text>
</comment>
<name>A0ACB7YUE0_9ERIC</name>
<sequence length="627" mass="72131">MVGEEKRHQMMQNLFGDQSEEEEEEEEVESEHESNRQPGDASDEGDGGIEPEGEGEVEVEVEGHGEAEAESEGELHDVDPDPGESEGEREQSSQEVEVADQREESEGKDSESDEKEEYGQRVVTSRRREVIESESERSEENRYVDNDEEEVDQARSVSRSPGGEKDDAHVSNSAPEIRDVFGDSDDEEPAEYTVQNNVGEDPNRSPMEEEGSYERGLRPEDMVPDEDAQYYSEEENMEAKIKEKPVGPPLQLEIPFRPPPSHPDKMNMIKVSNIMGIDSKAFDPKTFVEEDIFVTDESGSRKRIRLDNNIVRWRIVQNPDGTESYESNARFVRWSDGSLQLLIGNEVLDISVQDAQHDQAHLFLRHGKGILQSQGRILKKMRFMPSSLSSNSHRLLTALVDSRHKKVYKVKNCFTDTDPEREKEQKEKAESQTIKANELLTRKKEKVSRKYTQTVRRERQLSPGFLEDALDEDDEPDYHESRRSAARRRFEEDLEMEARAEKRIINAKKVQKDTPRKPLVKSSRPPIDFSDSEREESEYETDGEEDDRAPQHRRVEELEEEDEYEDDDHDEDAVANEASEEEPEEPRQKTKEFSGSLKRKGIESDEDSPPRKTTTHRRMAVIESDEE</sequence>
<reference evidence="1 2" key="1">
    <citation type="journal article" date="2021" name="Hortic Res">
        <title>High-quality reference genome and annotation aids understanding of berry development for evergreen blueberry (Vaccinium darrowii).</title>
        <authorList>
            <person name="Yu J."/>
            <person name="Hulse-Kemp A.M."/>
            <person name="Babiker E."/>
            <person name="Staton M."/>
        </authorList>
    </citation>
    <scope>NUCLEOTIDE SEQUENCE [LARGE SCALE GENOMIC DNA]</scope>
    <source>
        <strain evidence="2">cv. NJ 8807/NJ 8810</strain>
        <tissue evidence="1">Young leaf</tissue>
    </source>
</reference>
<accession>A0ACB7YUE0</accession>
<dbReference type="Proteomes" id="UP000828048">
    <property type="component" value="Chromosome 3"/>
</dbReference>
<gene>
    <name evidence="1" type="ORF">Vadar_010603</name>
</gene>
<dbReference type="EMBL" id="CM037153">
    <property type="protein sequence ID" value="KAH7857252.1"/>
    <property type="molecule type" value="Genomic_DNA"/>
</dbReference>
<evidence type="ECO:0000313" key="2">
    <source>
        <dbReference type="Proteomes" id="UP000828048"/>
    </source>
</evidence>
<proteinExistence type="predicted"/>
<organism evidence="1 2">
    <name type="scientific">Vaccinium darrowii</name>
    <dbReference type="NCBI Taxonomy" id="229202"/>
    <lineage>
        <taxon>Eukaryota</taxon>
        <taxon>Viridiplantae</taxon>
        <taxon>Streptophyta</taxon>
        <taxon>Embryophyta</taxon>
        <taxon>Tracheophyta</taxon>
        <taxon>Spermatophyta</taxon>
        <taxon>Magnoliopsida</taxon>
        <taxon>eudicotyledons</taxon>
        <taxon>Gunneridae</taxon>
        <taxon>Pentapetalae</taxon>
        <taxon>asterids</taxon>
        <taxon>Ericales</taxon>
        <taxon>Ericaceae</taxon>
        <taxon>Vaccinioideae</taxon>
        <taxon>Vaccinieae</taxon>
        <taxon>Vaccinium</taxon>
    </lineage>
</organism>
<protein>
    <submittedName>
        <fullName evidence="1">Uncharacterized protein</fullName>
    </submittedName>
</protein>
<evidence type="ECO:0000313" key="1">
    <source>
        <dbReference type="EMBL" id="KAH7857252.1"/>
    </source>
</evidence>